<dbReference type="Proteomes" id="UP000029692">
    <property type="component" value="Unassembled WGS sequence"/>
</dbReference>
<dbReference type="SUPFAM" id="SSF52172">
    <property type="entry name" value="CheY-like"/>
    <property type="match status" value="1"/>
</dbReference>
<keyword evidence="5" id="KW-1185">Reference proteome</keyword>
<evidence type="ECO:0000256" key="2">
    <source>
        <dbReference type="PROSITE-ProRule" id="PRU00169"/>
    </source>
</evidence>
<dbReference type="GO" id="GO:0000160">
    <property type="term" value="P:phosphorelay signal transduction system"/>
    <property type="evidence" value="ECO:0007669"/>
    <property type="project" value="InterPro"/>
</dbReference>
<organism evidence="4 5">
    <name type="scientific">Spirochaeta lutea</name>
    <dbReference type="NCBI Taxonomy" id="1480694"/>
    <lineage>
        <taxon>Bacteria</taxon>
        <taxon>Pseudomonadati</taxon>
        <taxon>Spirochaetota</taxon>
        <taxon>Spirochaetia</taxon>
        <taxon>Spirochaetales</taxon>
        <taxon>Spirochaetaceae</taxon>
        <taxon>Spirochaeta</taxon>
    </lineage>
</organism>
<comment type="caution">
    <text evidence="4">The sequence shown here is derived from an EMBL/GenBank/DDBJ whole genome shotgun (WGS) entry which is preliminary data.</text>
</comment>
<evidence type="ECO:0000256" key="1">
    <source>
        <dbReference type="ARBA" id="ARBA00022553"/>
    </source>
</evidence>
<feature type="modified residue" description="4-aspartylphosphate" evidence="2">
    <location>
        <position position="57"/>
    </location>
</feature>
<gene>
    <name evidence="4" type="ORF">DC28_06955</name>
</gene>
<keyword evidence="1 2" id="KW-0597">Phosphoprotein</keyword>
<evidence type="ECO:0000313" key="4">
    <source>
        <dbReference type="EMBL" id="KGE72404.1"/>
    </source>
</evidence>
<dbReference type="CDD" id="cd00156">
    <property type="entry name" value="REC"/>
    <property type="match status" value="1"/>
</dbReference>
<accession>A0A098QXK4</accession>
<evidence type="ECO:0000313" key="5">
    <source>
        <dbReference type="Proteomes" id="UP000029692"/>
    </source>
</evidence>
<sequence length="125" mass="14239">MRILVVDDEPAIARLFSQRFRREIRDGLLEFVYAGSGEEAVGLFDASKADIVMILSDINMPGMSGLELLENIRKTDDKTPIYMISAYENDQYSRLSQEKGANGFIPKPLDFTELRDLFNLDDKSR</sequence>
<dbReference type="Gene3D" id="3.40.50.2300">
    <property type="match status" value="1"/>
</dbReference>
<dbReference type="Pfam" id="PF00072">
    <property type="entry name" value="Response_reg"/>
    <property type="match status" value="1"/>
</dbReference>
<dbReference type="InterPro" id="IPR001789">
    <property type="entry name" value="Sig_transdc_resp-reg_receiver"/>
</dbReference>
<dbReference type="PANTHER" id="PTHR44591:SF3">
    <property type="entry name" value="RESPONSE REGULATORY DOMAIN-CONTAINING PROTEIN"/>
    <property type="match status" value="1"/>
</dbReference>
<dbReference type="RefSeq" id="WP_037547153.1">
    <property type="nucleotide sequence ID" value="NZ_JNUP01000052.1"/>
</dbReference>
<dbReference type="SMART" id="SM00448">
    <property type="entry name" value="REC"/>
    <property type="match status" value="1"/>
</dbReference>
<dbReference type="InterPro" id="IPR050595">
    <property type="entry name" value="Bact_response_regulator"/>
</dbReference>
<dbReference type="eggNOG" id="COG0745">
    <property type="taxonomic scope" value="Bacteria"/>
</dbReference>
<dbReference type="EMBL" id="JNUP01000052">
    <property type="protein sequence ID" value="KGE72404.1"/>
    <property type="molecule type" value="Genomic_DNA"/>
</dbReference>
<dbReference type="STRING" id="1480694.DC28_06955"/>
<reference evidence="4 5" key="1">
    <citation type="submission" date="2014-05" db="EMBL/GenBank/DDBJ databases">
        <title>De novo Genome Sequence of Spirocheata sp.</title>
        <authorList>
            <person name="Shivani Y."/>
            <person name="Subhash Y."/>
            <person name="Tushar L."/>
            <person name="Sasikala C."/>
            <person name="Ramana C.V."/>
        </authorList>
    </citation>
    <scope>NUCLEOTIDE SEQUENCE [LARGE SCALE GENOMIC DNA]</scope>
    <source>
        <strain evidence="4 5">JC230</strain>
    </source>
</reference>
<name>A0A098QXK4_9SPIO</name>
<dbReference type="InterPro" id="IPR011006">
    <property type="entry name" value="CheY-like_superfamily"/>
</dbReference>
<evidence type="ECO:0000259" key="3">
    <source>
        <dbReference type="PROSITE" id="PS50110"/>
    </source>
</evidence>
<dbReference type="AlphaFoldDB" id="A0A098QXK4"/>
<protein>
    <recommendedName>
        <fullName evidence="3">Response regulatory domain-containing protein</fullName>
    </recommendedName>
</protein>
<dbReference type="PANTHER" id="PTHR44591">
    <property type="entry name" value="STRESS RESPONSE REGULATOR PROTEIN 1"/>
    <property type="match status" value="1"/>
</dbReference>
<feature type="domain" description="Response regulatory" evidence="3">
    <location>
        <begin position="2"/>
        <end position="122"/>
    </location>
</feature>
<dbReference type="PROSITE" id="PS50110">
    <property type="entry name" value="RESPONSE_REGULATORY"/>
    <property type="match status" value="1"/>
</dbReference>
<proteinExistence type="predicted"/>
<dbReference type="OrthoDB" id="360808at2"/>